<reference evidence="2 3" key="1">
    <citation type="submission" date="2016-03" db="EMBL/GenBank/DDBJ databases">
        <authorList>
            <person name="Ploux O."/>
        </authorList>
    </citation>
    <scope>NUCLEOTIDE SEQUENCE [LARGE SCALE GENOMIC DNA]</scope>
    <source>
        <strain evidence="2 3">UAMH 11012</strain>
    </source>
</reference>
<evidence type="ECO:0000313" key="3">
    <source>
        <dbReference type="Proteomes" id="UP000184330"/>
    </source>
</evidence>
<accession>A0A1L7XCW7</accession>
<feature type="region of interest" description="Disordered" evidence="1">
    <location>
        <begin position="367"/>
        <end position="394"/>
    </location>
</feature>
<evidence type="ECO:0000313" key="2">
    <source>
        <dbReference type="EMBL" id="CZR62865.1"/>
    </source>
</evidence>
<dbReference type="AlphaFoldDB" id="A0A1L7XCW7"/>
<evidence type="ECO:0000256" key="1">
    <source>
        <dbReference type="SAM" id="MobiDB-lite"/>
    </source>
</evidence>
<keyword evidence="3" id="KW-1185">Reference proteome</keyword>
<protein>
    <submittedName>
        <fullName evidence="2">Uncharacterized protein</fullName>
    </submittedName>
</protein>
<dbReference type="OrthoDB" id="3562113at2759"/>
<proteinExistence type="predicted"/>
<organism evidence="2 3">
    <name type="scientific">Phialocephala subalpina</name>
    <dbReference type="NCBI Taxonomy" id="576137"/>
    <lineage>
        <taxon>Eukaryota</taxon>
        <taxon>Fungi</taxon>
        <taxon>Dikarya</taxon>
        <taxon>Ascomycota</taxon>
        <taxon>Pezizomycotina</taxon>
        <taxon>Leotiomycetes</taxon>
        <taxon>Helotiales</taxon>
        <taxon>Mollisiaceae</taxon>
        <taxon>Phialocephala</taxon>
        <taxon>Phialocephala fortinii species complex</taxon>
    </lineage>
</organism>
<dbReference type="Proteomes" id="UP000184330">
    <property type="component" value="Unassembled WGS sequence"/>
</dbReference>
<sequence length="438" mass="48267">MANITFDYVGGLLTSLRFNDLFDNHDMYGSMADDKTGTGEEAYDETVTMCRTGRLIHIEFLVWLLNLMNEDCGTFFDLGVITQGFWCYYRNFFRHMSVQTPGRGVAERQVIWLWNDNLEMRAPLHNLDGGGNVASHWEGFLVLWIQNLRDEPIGDSELSTGDLQMLSELMFTRGVWRVTQDQAPGLGDIMRVRAGAFLREVPAPMDLNVLAGSGWRIGGDIAAEEGANFDVIRGYEITNGKLLLDSTQRPGGCNNAAVTKLPGQNGLVQLRKVQYMERAWGWESITVPCPNIPAYGDGISTQAQLRDILASIDEVVRLDDSEQDQNGTVDIPDIEGNPGTVAWASLVAIHRPFGLAIDRNSAHEEFGTNGYVSPNGKGSKSSGGKNGNSKRVRIRPADEDDLKYILGRRLGSNQNTGSGNIISNGNVRGDITSNVMLN</sequence>
<dbReference type="EMBL" id="FJOG01000022">
    <property type="protein sequence ID" value="CZR62865.1"/>
    <property type="molecule type" value="Genomic_DNA"/>
</dbReference>
<feature type="compositionally biased region" description="Low complexity" evidence="1">
    <location>
        <begin position="375"/>
        <end position="387"/>
    </location>
</feature>
<gene>
    <name evidence="2" type="ORF">PAC_12762</name>
</gene>
<name>A0A1L7XCW7_9HELO</name>